<gene>
    <name evidence="2" type="ORF">RM812_21680</name>
</gene>
<evidence type="ECO:0000313" key="2">
    <source>
        <dbReference type="EMBL" id="MDT0612807.1"/>
    </source>
</evidence>
<accession>A0ABU3ARI2</accession>
<dbReference type="RefSeq" id="WP_311574882.1">
    <property type="nucleotide sequence ID" value="NZ_JAVRFH010000022.1"/>
</dbReference>
<feature type="chain" id="PRO_5046353736" evidence="1">
    <location>
        <begin position="25"/>
        <end position="361"/>
    </location>
</feature>
<proteinExistence type="predicted"/>
<comment type="caution">
    <text evidence="2">The sequence shown here is derived from an EMBL/GenBank/DDBJ whole genome shotgun (WGS) entry which is preliminary data.</text>
</comment>
<reference evidence="2" key="1">
    <citation type="submission" date="2024-05" db="EMBL/GenBank/DDBJ databases">
        <title>30 novel species of actinomycetes from the DSMZ collection.</title>
        <authorList>
            <person name="Nouioui I."/>
        </authorList>
    </citation>
    <scope>NUCLEOTIDE SEQUENCE</scope>
    <source>
        <strain evidence="2">DSM 40712</strain>
    </source>
</reference>
<feature type="signal peptide" evidence="1">
    <location>
        <begin position="1"/>
        <end position="24"/>
    </location>
</feature>
<keyword evidence="3" id="KW-1185">Reference proteome</keyword>
<dbReference type="Proteomes" id="UP001180724">
    <property type="component" value="Unassembled WGS sequence"/>
</dbReference>
<evidence type="ECO:0000313" key="3">
    <source>
        <dbReference type="Proteomes" id="UP001180724"/>
    </source>
</evidence>
<evidence type="ECO:0000256" key="1">
    <source>
        <dbReference type="SAM" id="SignalP"/>
    </source>
</evidence>
<sequence length="361" mass="36944">MNHPRSSPKALAALVLVGAAVLGAAPGEPAAGGPVPSVRVAAEASVPSVAYLWAGSHTFDFSLDGGATTQTGYYQNLEPPLSSAKPSDLASGADVRSTVTSEGDVTTVSQAHRSSGDATRFTLPRGQAFRAATGWSVLAGGNVGGGPLRVWRATALLPVANSIGGMPVTGIPSGATVYRVQPGGSVRYVAVAYRYQGVSTVGLVDLTTDAFTPYATGLPTSAQIRYNDRWFATDEGPEHTLRVVRVGSVPGTEPTALGDAGPYQLRAVVGDHLVLGGAEPDSGAPARVSTVSALDGSRRTVLDPAQSEVAVAQDGGALATARDETGLWQVYHLVPGGDSGLHAWPSWIVGETDVTGEKPVR</sequence>
<organism evidence="2 3">
    <name type="scientific">Streptomyces lancefieldiae</name>
    <dbReference type="NCBI Taxonomy" id="3075520"/>
    <lineage>
        <taxon>Bacteria</taxon>
        <taxon>Bacillati</taxon>
        <taxon>Actinomycetota</taxon>
        <taxon>Actinomycetes</taxon>
        <taxon>Kitasatosporales</taxon>
        <taxon>Streptomycetaceae</taxon>
        <taxon>Streptomyces</taxon>
    </lineage>
</organism>
<name>A0ABU3ARI2_9ACTN</name>
<keyword evidence="1" id="KW-0732">Signal</keyword>
<dbReference type="EMBL" id="JAVRFH010000022">
    <property type="protein sequence ID" value="MDT0612807.1"/>
    <property type="molecule type" value="Genomic_DNA"/>
</dbReference>
<protein>
    <submittedName>
        <fullName evidence="2">Uncharacterized protein</fullName>
    </submittedName>
</protein>